<evidence type="ECO:0000259" key="12">
    <source>
        <dbReference type="Pfam" id="PF00550"/>
    </source>
</evidence>
<dbReference type="STRING" id="595528.A0A0D2UA23"/>
<feature type="region of interest" description="Disordered" evidence="10">
    <location>
        <begin position="32"/>
        <end position="190"/>
    </location>
</feature>
<feature type="transmembrane region" description="Helical" evidence="11">
    <location>
        <begin position="312"/>
        <end position="332"/>
    </location>
</feature>
<feature type="transmembrane region" description="Helical" evidence="11">
    <location>
        <begin position="533"/>
        <end position="553"/>
    </location>
</feature>
<evidence type="ECO:0000256" key="4">
    <source>
        <dbReference type="ARBA" id="ARBA00022692"/>
    </source>
</evidence>
<dbReference type="Pfam" id="PF04191">
    <property type="entry name" value="PEMT"/>
    <property type="match status" value="2"/>
</dbReference>
<feature type="transmembrane region" description="Helical" evidence="11">
    <location>
        <begin position="338"/>
        <end position="359"/>
    </location>
</feature>
<keyword evidence="7 11" id="KW-0472">Membrane</keyword>
<keyword evidence="9" id="KW-1208">Phospholipid metabolism</keyword>
<evidence type="ECO:0000256" key="9">
    <source>
        <dbReference type="ARBA" id="ARBA00023264"/>
    </source>
</evidence>
<organism evidence="13 14">
    <name type="scientific">Capsaspora owczarzaki (strain ATCC 30864)</name>
    <dbReference type="NCBI Taxonomy" id="595528"/>
    <lineage>
        <taxon>Eukaryota</taxon>
        <taxon>Filasterea</taxon>
        <taxon>Capsaspora</taxon>
    </lineage>
</organism>
<protein>
    <submittedName>
        <fullName evidence="13">Phosphatidylethanolamine N-methyltransferase</fullName>
    </submittedName>
</protein>
<dbReference type="GO" id="GO:0032259">
    <property type="term" value="P:methylation"/>
    <property type="evidence" value="ECO:0007669"/>
    <property type="project" value="UniProtKB-KW"/>
</dbReference>
<dbReference type="Gene3D" id="1.20.120.1630">
    <property type="match status" value="2"/>
</dbReference>
<evidence type="ECO:0000256" key="1">
    <source>
        <dbReference type="ARBA" id="ARBA00004127"/>
    </source>
</evidence>
<keyword evidence="5 11" id="KW-1133">Transmembrane helix</keyword>
<feature type="domain" description="Carrier" evidence="12">
    <location>
        <begin position="733"/>
        <end position="797"/>
    </location>
</feature>
<dbReference type="eggNOG" id="ENOG502QRGH">
    <property type="taxonomic scope" value="Eukaryota"/>
</dbReference>
<dbReference type="Pfam" id="PF00550">
    <property type="entry name" value="PP-binding"/>
    <property type="match status" value="1"/>
</dbReference>
<dbReference type="InterPro" id="IPR036736">
    <property type="entry name" value="ACP-like_sf"/>
</dbReference>
<dbReference type="EMBL" id="KE346363">
    <property type="protein sequence ID" value="KJE91906.1"/>
    <property type="molecule type" value="Genomic_DNA"/>
</dbReference>
<keyword evidence="13" id="KW-0489">Methyltransferase</keyword>
<dbReference type="UniPathway" id="UPA00753"/>
<dbReference type="PANTHER" id="PTHR32138:SF0">
    <property type="entry name" value="PHOSPHATIDYLETHANOLAMINE N-METHYLTRANSFERASE"/>
    <property type="match status" value="1"/>
</dbReference>
<feature type="transmembrane region" description="Helical" evidence="11">
    <location>
        <begin position="640"/>
        <end position="659"/>
    </location>
</feature>
<accession>A0A0D2UA23</accession>
<keyword evidence="2" id="KW-0444">Lipid biosynthesis</keyword>
<comment type="subcellular location">
    <subcellularLocation>
        <location evidence="1">Endomembrane system</location>
        <topology evidence="1">Multi-pass membrane protein</topology>
    </subcellularLocation>
</comment>
<keyword evidence="14" id="KW-1185">Reference proteome</keyword>
<dbReference type="GO" id="GO:0004608">
    <property type="term" value="F:phosphatidylethanolamine N-methyltransferase activity"/>
    <property type="evidence" value="ECO:0007669"/>
    <property type="project" value="InterPro"/>
</dbReference>
<evidence type="ECO:0000313" key="14">
    <source>
        <dbReference type="Proteomes" id="UP000008743"/>
    </source>
</evidence>
<feature type="transmembrane region" description="Helical" evidence="11">
    <location>
        <begin position="475"/>
        <end position="494"/>
    </location>
</feature>
<evidence type="ECO:0000256" key="5">
    <source>
        <dbReference type="ARBA" id="ARBA00022989"/>
    </source>
</evidence>
<dbReference type="GO" id="GO:0012505">
    <property type="term" value="C:endomembrane system"/>
    <property type="evidence" value="ECO:0007669"/>
    <property type="project" value="UniProtKB-SubCell"/>
</dbReference>
<dbReference type="AlphaFoldDB" id="A0A0D2UA23"/>
<name>A0A0D2UA23_CAPO3</name>
<feature type="transmembrane region" description="Helical" evidence="11">
    <location>
        <begin position="221"/>
        <end position="244"/>
    </location>
</feature>
<feature type="compositionally biased region" description="Low complexity" evidence="10">
    <location>
        <begin position="63"/>
        <end position="77"/>
    </location>
</feature>
<dbReference type="InterPro" id="IPR009081">
    <property type="entry name" value="PP-bd_ACP"/>
</dbReference>
<keyword evidence="3 13" id="KW-0808">Transferase</keyword>
<dbReference type="GO" id="GO:0006656">
    <property type="term" value="P:phosphatidylcholine biosynthetic process"/>
    <property type="evidence" value="ECO:0007669"/>
    <property type="project" value="UniProtKB-UniPathway"/>
</dbReference>
<keyword evidence="6" id="KW-0443">Lipid metabolism</keyword>
<dbReference type="PROSITE" id="PS51598">
    <property type="entry name" value="SAM_CHO2"/>
    <property type="match status" value="1"/>
</dbReference>
<dbReference type="OrthoDB" id="4583at2759"/>
<keyword evidence="4 11" id="KW-0812">Transmembrane</keyword>
<feature type="compositionally biased region" description="Low complexity" evidence="10">
    <location>
        <begin position="119"/>
        <end position="168"/>
    </location>
</feature>
<dbReference type="InterPro" id="IPR007318">
    <property type="entry name" value="Phopholipid_MeTrfase"/>
</dbReference>
<evidence type="ECO:0000256" key="11">
    <source>
        <dbReference type="SAM" id="Phobius"/>
    </source>
</evidence>
<evidence type="ECO:0000256" key="2">
    <source>
        <dbReference type="ARBA" id="ARBA00022516"/>
    </source>
</evidence>
<evidence type="ECO:0000256" key="3">
    <source>
        <dbReference type="ARBA" id="ARBA00022679"/>
    </source>
</evidence>
<feature type="compositionally biased region" description="Low complexity" evidence="10">
    <location>
        <begin position="84"/>
        <end position="104"/>
    </location>
</feature>
<dbReference type="Gene3D" id="1.10.1200.10">
    <property type="entry name" value="ACP-like"/>
    <property type="match status" value="1"/>
</dbReference>
<evidence type="ECO:0000313" key="13">
    <source>
        <dbReference type="EMBL" id="KJE91906.1"/>
    </source>
</evidence>
<dbReference type="PANTHER" id="PTHR32138">
    <property type="entry name" value="PHOSPHATIDYLETHANOLAMINE N-METHYLTRANSFERASE"/>
    <property type="match status" value="1"/>
</dbReference>
<dbReference type="Proteomes" id="UP000008743">
    <property type="component" value="Unassembled WGS sequence"/>
</dbReference>
<reference evidence="14" key="1">
    <citation type="submission" date="2011-02" db="EMBL/GenBank/DDBJ databases">
        <title>The Genome Sequence of Capsaspora owczarzaki ATCC 30864.</title>
        <authorList>
            <person name="Russ C."/>
            <person name="Cuomo C."/>
            <person name="Burger G."/>
            <person name="Gray M.W."/>
            <person name="Holland P.W.H."/>
            <person name="King N."/>
            <person name="Lang F.B.F."/>
            <person name="Roger A.J."/>
            <person name="Ruiz-Trillo I."/>
            <person name="Young S.K."/>
            <person name="Zeng Q."/>
            <person name="Gargeya S."/>
            <person name="Alvarado L."/>
            <person name="Berlin A."/>
            <person name="Chapman S.B."/>
            <person name="Chen Z."/>
            <person name="Freedman E."/>
            <person name="Gellesch M."/>
            <person name="Goldberg J."/>
            <person name="Griggs A."/>
            <person name="Gujja S."/>
            <person name="Heilman E."/>
            <person name="Heiman D."/>
            <person name="Howarth C."/>
            <person name="Mehta T."/>
            <person name="Neiman D."/>
            <person name="Pearson M."/>
            <person name="Roberts A."/>
            <person name="Saif S."/>
            <person name="Shea T."/>
            <person name="Shenoy N."/>
            <person name="Sisk P."/>
            <person name="Stolte C."/>
            <person name="Sykes S."/>
            <person name="White J."/>
            <person name="Yandava C."/>
            <person name="Haas B."/>
            <person name="Nusbaum C."/>
            <person name="Birren B."/>
        </authorList>
    </citation>
    <scope>NUCLEOTIDE SEQUENCE</scope>
    <source>
        <strain evidence="14">ATCC 30864</strain>
    </source>
</reference>
<evidence type="ECO:0000256" key="10">
    <source>
        <dbReference type="SAM" id="MobiDB-lite"/>
    </source>
</evidence>
<evidence type="ECO:0000256" key="7">
    <source>
        <dbReference type="ARBA" id="ARBA00023136"/>
    </source>
</evidence>
<gene>
    <name evidence="13" type="ORF">CAOG_002967</name>
</gene>
<sequence length="805" mass="89771">MSDDENEQRATSAIESAAVDDAVDAAAGTVTEVAAGDETPGGVRVSEASGAAEERVDGDQLGANAAPATAQPEAAPAQLRQRRGAPSASAAATSETSETSAGSSQDKDGDSDDGFELLPAPDAKQQQPPQQPPQQKQQKQATVSATATATATVTPAAASSSTDSSASPPKKRSVTISEQGRRGKTPAGKEFFVPTTHDLLRNLSNFSKFNVFDLCNIGTNAFFIFLFFFSSLPAWLYVFFFFFWRLGYDAGLGALLHYQSNGKHVVNYVQKLLNQPAPRAFIKAQLTRKMGDDYNFEAVPIEYNAWLLFRQLVDIILANDLICYFLFCMKFAEAPESFSVFVVAQYIVGVALCVVNFWVKVDAHRVVKDFAWYWGDFFFLIEQELTFDGVFQMAPHPMYSVGYLFFYGMSLVTRSYIVLYISLAAHFCQFVFLALVENPHIDKTYNTGGPAPDPAQTQILHQYFRRDLIVFRNMGLFPVSLCLSALQAFAFRLVHTVGLGLVLHLQSNHKFWTNHFISRGMTKEFAFEQWKTIFNGSMTLTYVTFLVCALKMYELPEEWTLGAVFAKHTVGLVLVALHIWVSSSMFEVLGDFGWFYGDFFIEEYQKEIYYHGIYRFLNNPEKVMGFAGFYGIALISNSPAVFVLALVSQVIWSLFLTYVENPHMRKLYGDKLRHESGLTSALKVKTDEIKVKVVDRVEPLIDKVPLLAKQYRRTSSLKSIPSTENLNSAVVTEKLCEFMAEALEVEKIRPTDSFIAHGANSVRLYYLLNLVNTTYKTELAAEHVVESSTPAALAERVLAARRLLQ</sequence>
<dbReference type="PhylomeDB" id="A0A0D2UA23"/>
<proteinExistence type="predicted"/>
<dbReference type="FunCoup" id="A0A0D2UA23">
    <property type="interactions" value="42"/>
</dbReference>
<dbReference type="InParanoid" id="A0A0D2UA23"/>
<evidence type="ECO:0000256" key="6">
    <source>
        <dbReference type="ARBA" id="ARBA00023098"/>
    </source>
</evidence>
<keyword evidence="8" id="KW-0594">Phospholipid biosynthesis</keyword>
<evidence type="ECO:0000256" key="8">
    <source>
        <dbReference type="ARBA" id="ARBA00023209"/>
    </source>
</evidence>
<feature type="transmembrane region" description="Helical" evidence="11">
    <location>
        <begin position="560"/>
        <end position="581"/>
    </location>
</feature>
<dbReference type="InterPro" id="IPR016219">
    <property type="entry name" value="Phosphatid-EA_MeTrfase_fun"/>
</dbReference>
<dbReference type="SUPFAM" id="SSF47336">
    <property type="entry name" value="ACP-like"/>
    <property type="match status" value="1"/>
</dbReference>